<proteinExistence type="predicted"/>
<evidence type="ECO:0000313" key="5">
    <source>
        <dbReference type="Proteomes" id="UP001596328"/>
    </source>
</evidence>
<keyword evidence="3" id="KW-0812">Transmembrane</keyword>
<protein>
    <recommendedName>
        <fullName evidence="6">DUF5667 domain-containing protein</fullName>
    </recommendedName>
</protein>
<keyword evidence="3" id="KW-0472">Membrane</keyword>
<dbReference type="AlphaFoldDB" id="A0ABD5S239"/>
<gene>
    <name evidence="4" type="ORF">ACFQE1_14720</name>
</gene>
<keyword evidence="5" id="KW-1185">Reference proteome</keyword>
<name>A0ABD5S239_9EURY</name>
<feature type="compositionally biased region" description="Acidic residues" evidence="2">
    <location>
        <begin position="212"/>
        <end position="226"/>
    </location>
</feature>
<feature type="transmembrane region" description="Helical" evidence="3">
    <location>
        <begin position="12"/>
        <end position="30"/>
    </location>
</feature>
<feature type="compositionally biased region" description="Low complexity" evidence="2">
    <location>
        <begin position="245"/>
        <end position="257"/>
    </location>
</feature>
<accession>A0ABD5S239</accession>
<comment type="caution">
    <text evidence="4">The sequence shown here is derived from an EMBL/GenBank/DDBJ whole genome shotgun (WGS) entry which is preliminary data.</text>
</comment>
<organism evidence="4 5">
    <name type="scientific">Halobium palmae</name>
    <dbReference type="NCBI Taxonomy" id="1776492"/>
    <lineage>
        <taxon>Archaea</taxon>
        <taxon>Methanobacteriati</taxon>
        <taxon>Methanobacteriota</taxon>
        <taxon>Stenosarchaea group</taxon>
        <taxon>Halobacteria</taxon>
        <taxon>Halobacteriales</taxon>
        <taxon>Haloferacaceae</taxon>
        <taxon>Halobium</taxon>
    </lineage>
</organism>
<feature type="coiled-coil region" evidence="1">
    <location>
        <begin position="120"/>
        <end position="154"/>
    </location>
</feature>
<evidence type="ECO:0000256" key="1">
    <source>
        <dbReference type="SAM" id="Coils"/>
    </source>
</evidence>
<feature type="compositionally biased region" description="Acidic residues" evidence="2">
    <location>
        <begin position="269"/>
        <end position="284"/>
    </location>
</feature>
<keyword evidence="3" id="KW-1133">Transmembrane helix</keyword>
<feature type="non-terminal residue" evidence="4">
    <location>
        <position position="318"/>
    </location>
</feature>
<evidence type="ECO:0000256" key="2">
    <source>
        <dbReference type="SAM" id="MobiDB-lite"/>
    </source>
</evidence>
<sequence>MEAIVVKEVVGIWTVVGVVVLSLLIPFVAVPAGASAGEGRFDGPSIESDITCRLDLSEDTVLSLEGEALCEAIRQARDEAAAETIRTNGEISEINHERVDYQNELTENCPQDLSIIACTAQAVDEALSLHEEEMAQLKATNEAARARWNALTAEYGECYRAQLNGESYEPDPENAELIASIAAETAVQPTSEPVDEAGDVDESTATDRVTDADDDPTDTDSTDEEAVPPGIGDGDGSGGADDSDGSAGVDGSGASPDVGGVAEDAGSGDPDDDSGSVDAGDDSGTETAGDGSGVLIDPTPGDAAKVVLTGLVVYNAAA</sequence>
<evidence type="ECO:0000256" key="3">
    <source>
        <dbReference type="SAM" id="Phobius"/>
    </source>
</evidence>
<reference evidence="4 5" key="1">
    <citation type="journal article" date="2019" name="Int. J. Syst. Evol. Microbiol.">
        <title>The Global Catalogue of Microorganisms (GCM) 10K type strain sequencing project: providing services to taxonomists for standard genome sequencing and annotation.</title>
        <authorList>
            <consortium name="The Broad Institute Genomics Platform"/>
            <consortium name="The Broad Institute Genome Sequencing Center for Infectious Disease"/>
            <person name="Wu L."/>
            <person name="Ma J."/>
        </authorList>
    </citation>
    <scope>NUCLEOTIDE SEQUENCE [LARGE SCALE GENOMIC DNA]</scope>
    <source>
        <strain evidence="4 5">NBRC 111368</strain>
    </source>
</reference>
<keyword evidence="1" id="KW-0175">Coiled coil</keyword>
<evidence type="ECO:0000313" key="4">
    <source>
        <dbReference type="EMBL" id="MFC6725597.1"/>
    </source>
</evidence>
<evidence type="ECO:0008006" key="6">
    <source>
        <dbReference type="Google" id="ProtNLM"/>
    </source>
</evidence>
<feature type="compositionally biased region" description="Acidic residues" evidence="2">
    <location>
        <begin position="193"/>
        <end position="204"/>
    </location>
</feature>
<dbReference type="EMBL" id="JBHSWU010000606">
    <property type="protein sequence ID" value="MFC6725597.1"/>
    <property type="molecule type" value="Genomic_DNA"/>
</dbReference>
<feature type="region of interest" description="Disordered" evidence="2">
    <location>
        <begin position="186"/>
        <end position="301"/>
    </location>
</feature>
<dbReference type="Proteomes" id="UP001596328">
    <property type="component" value="Unassembled WGS sequence"/>
</dbReference>